<keyword evidence="3" id="KW-0804">Transcription</keyword>
<sequence length="362" mass="37828">MAASSESAPGGGRRGSRRVTIIDVGRAAGVSRQTVSRALNDMPEIDPDTKRRVLQAAKELGYRPSRFARNLVRREAQALGLVVPNLKNPYFTEIADAIIEAARRAGWQVVLMPLDAWGEPELDALATLARQVDVLACYFGGPEERLLAAAGGVPVVLLEREPVTADVPWVGVDVDAGVDAGLAHLAERGHRDIGMIDCEFRPVAAGPADAGAGDAGGAPDAHAGRSARARRLLAVAASFGLRVTDERIRSAPETIAGGAAATEELLTAAPEVTAVLTFNDYMAIGALMALHGRGLSVPGDCAVVGFDGLVLGSAVEPPLTSLSIDKGRFADLVMERVRGLLDGTPVTGRSVLTPTVVVRRST</sequence>
<dbReference type="SMART" id="SM00354">
    <property type="entry name" value="HTH_LACI"/>
    <property type="match status" value="1"/>
</dbReference>
<dbReference type="GO" id="GO:0000976">
    <property type="term" value="F:transcription cis-regulatory region binding"/>
    <property type="evidence" value="ECO:0007669"/>
    <property type="project" value="TreeGrafter"/>
</dbReference>
<dbReference type="CDD" id="cd06267">
    <property type="entry name" value="PBP1_LacI_sugar_binding-like"/>
    <property type="match status" value="1"/>
</dbReference>
<evidence type="ECO:0000313" key="6">
    <source>
        <dbReference type="Proteomes" id="UP000567795"/>
    </source>
</evidence>
<dbReference type="InterPro" id="IPR010982">
    <property type="entry name" value="Lambda_DNA-bd_dom_sf"/>
</dbReference>
<dbReference type="AlphaFoldDB" id="A0A853A1T0"/>
<evidence type="ECO:0000259" key="4">
    <source>
        <dbReference type="PROSITE" id="PS50932"/>
    </source>
</evidence>
<dbReference type="InterPro" id="IPR028082">
    <property type="entry name" value="Peripla_BP_I"/>
</dbReference>
<keyword evidence="2" id="KW-0238">DNA-binding</keyword>
<proteinExistence type="predicted"/>
<evidence type="ECO:0000256" key="1">
    <source>
        <dbReference type="ARBA" id="ARBA00023015"/>
    </source>
</evidence>
<dbReference type="PANTHER" id="PTHR30146">
    <property type="entry name" value="LACI-RELATED TRANSCRIPTIONAL REPRESSOR"/>
    <property type="match status" value="1"/>
</dbReference>
<dbReference type="EMBL" id="JACBZD010000001">
    <property type="protein sequence ID" value="NYI04741.1"/>
    <property type="molecule type" value="Genomic_DNA"/>
</dbReference>
<keyword evidence="1" id="KW-0805">Transcription regulation</keyword>
<name>A0A853A1T0_9ACTN</name>
<dbReference type="SUPFAM" id="SSF47413">
    <property type="entry name" value="lambda repressor-like DNA-binding domains"/>
    <property type="match status" value="1"/>
</dbReference>
<dbReference type="PANTHER" id="PTHR30146:SF109">
    <property type="entry name" value="HTH-TYPE TRANSCRIPTIONAL REGULATOR GALS"/>
    <property type="match status" value="1"/>
</dbReference>
<accession>A0A853A1T0</accession>
<dbReference type="CDD" id="cd01392">
    <property type="entry name" value="HTH_LacI"/>
    <property type="match status" value="1"/>
</dbReference>
<evidence type="ECO:0000256" key="2">
    <source>
        <dbReference type="ARBA" id="ARBA00023125"/>
    </source>
</evidence>
<dbReference type="Proteomes" id="UP000567795">
    <property type="component" value="Unassembled WGS sequence"/>
</dbReference>
<dbReference type="Gene3D" id="3.40.50.2300">
    <property type="match status" value="2"/>
</dbReference>
<gene>
    <name evidence="5" type="ORF">FHU37_001684</name>
</gene>
<organism evidence="5 6">
    <name type="scientific">Allostreptomyces psammosilenae</name>
    <dbReference type="NCBI Taxonomy" id="1892865"/>
    <lineage>
        <taxon>Bacteria</taxon>
        <taxon>Bacillati</taxon>
        <taxon>Actinomycetota</taxon>
        <taxon>Actinomycetes</taxon>
        <taxon>Kitasatosporales</taxon>
        <taxon>Streptomycetaceae</taxon>
        <taxon>Allostreptomyces</taxon>
    </lineage>
</organism>
<protein>
    <submittedName>
        <fullName evidence="5">LacI family transcriptional regulator</fullName>
    </submittedName>
</protein>
<keyword evidence="6" id="KW-1185">Reference proteome</keyword>
<dbReference type="RefSeq" id="WP_179813595.1">
    <property type="nucleotide sequence ID" value="NZ_JACBZD010000001.1"/>
</dbReference>
<reference evidence="5 6" key="1">
    <citation type="submission" date="2020-07" db="EMBL/GenBank/DDBJ databases">
        <title>Sequencing the genomes of 1000 actinobacteria strains.</title>
        <authorList>
            <person name="Klenk H.-P."/>
        </authorList>
    </citation>
    <scope>NUCLEOTIDE SEQUENCE [LARGE SCALE GENOMIC DNA]</scope>
    <source>
        <strain evidence="5 6">DSM 42178</strain>
    </source>
</reference>
<dbReference type="InterPro" id="IPR046335">
    <property type="entry name" value="LacI/GalR-like_sensor"/>
</dbReference>
<dbReference type="PROSITE" id="PS50932">
    <property type="entry name" value="HTH_LACI_2"/>
    <property type="match status" value="1"/>
</dbReference>
<dbReference type="Pfam" id="PF00356">
    <property type="entry name" value="LacI"/>
    <property type="match status" value="1"/>
</dbReference>
<dbReference type="Pfam" id="PF13377">
    <property type="entry name" value="Peripla_BP_3"/>
    <property type="match status" value="1"/>
</dbReference>
<dbReference type="InterPro" id="IPR000843">
    <property type="entry name" value="HTH_LacI"/>
</dbReference>
<comment type="caution">
    <text evidence="5">The sequence shown here is derived from an EMBL/GenBank/DDBJ whole genome shotgun (WGS) entry which is preliminary data.</text>
</comment>
<dbReference type="SUPFAM" id="SSF53822">
    <property type="entry name" value="Periplasmic binding protein-like I"/>
    <property type="match status" value="1"/>
</dbReference>
<evidence type="ECO:0000256" key="3">
    <source>
        <dbReference type="ARBA" id="ARBA00023163"/>
    </source>
</evidence>
<dbReference type="GO" id="GO:0003700">
    <property type="term" value="F:DNA-binding transcription factor activity"/>
    <property type="evidence" value="ECO:0007669"/>
    <property type="project" value="TreeGrafter"/>
</dbReference>
<evidence type="ECO:0000313" key="5">
    <source>
        <dbReference type="EMBL" id="NYI04741.1"/>
    </source>
</evidence>
<dbReference type="Gene3D" id="1.10.260.40">
    <property type="entry name" value="lambda repressor-like DNA-binding domains"/>
    <property type="match status" value="1"/>
</dbReference>
<feature type="domain" description="HTH lacI-type" evidence="4">
    <location>
        <begin position="19"/>
        <end position="73"/>
    </location>
</feature>